<name>A0A0E9XYS3_ANGAN</name>
<sequence length="21" mass="2522">MDRIKYIEALSSKKLAIMQPW</sequence>
<protein>
    <submittedName>
        <fullName evidence="1">Uncharacterized protein</fullName>
    </submittedName>
</protein>
<reference evidence="1" key="2">
    <citation type="journal article" date="2015" name="Fish Shellfish Immunol.">
        <title>Early steps in the European eel (Anguilla anguilla)-Vibrio vulnificus interaction in the gills: Role of the RtxA13 toxin.</title>
        <authorList>
            <person name="Callol A."/>
            <person name="Pajuelo D."/>
            <person name="Ebbesson L."/>
            <person name="Teles M."/>
            <person name="MacKenzie S."/>
            <person name="Amaro C."/>
        </authorList>
    </citation>
    <scope>NUCLEOTIDE SEQUENCE</scope>
</reference>
<reference evidence="1" key="1">
    <citation type="submission" date="2014-11" db="EMBL/GenBank/DDBJ databases">
        <authorList>
            <person name="Amaro Gonzalez C."/>
        </authorList>
    </citation>
    <scope>NUCLEOTIDE SEQUENCE</scope>
</reference>
<organism evidence="1">
    <name type="scientific">Anguilla anguilla</name>
    <name type="common">European freshwater eel</name>
    <name type="synonym">Muraena anguilla</name>
    <dbReference type="NCBI Taxonomy" id="7936"/>
    <lineage>
        <taxon>Eukaryota</taxon>
        <taxon>Metazoa</taxon>
        <taxon>Chordata</taxon>
        <taxon>Craniata</taxon>
        <taxon>Vertebrata</taxon>
        <taxon>Euteleostomi</taxon>
        <taxon>Actinopterygii</taxon>
        <taxon>Neopterygii</taxon>
        <taxon>Teleostei</taxon>
        <taxon>Anguilliformes</taxon>
        <taxon>Anguillidae</taxon>
        <taxon>Anguilla</taxon>
    </lineage>
</organism>
<accession>A0A0E9XYS3</accession>
<evidence type="ECO:0000313" key="1">
    <source>
        <dbReference type="EMBL" id="JAI07878.1"/>
    </source>
</evidence>
<dbReference type="AlphaFoldDB" id="A0A0E9XYS3"/>
<proteinExistence type="predicted"/>
<dbReference type="EMBL" id="GBXM01000700">
    <property type="protein sequence ID" value="JAI07878.1"/>
    <property type="molecule type" value="Transcribed_RNA"/>
</dbReference>